<dbReference type="AlphaFoldDB" id="A0AAW6TXD2"/>
<dbReference type="SMART" id="SM00903">
    <property type="entry name" value="Flavin_Reduct"/>
    <property type="match status" value="1"/>
</dbReference>
<evidence type="ECO:0000259" key="4">
    <source>
        <dbReference type="SMART" id="SM00903"/>
    </source>
</evidence>
<dbReference type="InterPro" id="IPR052174">
    <property type="entry name" value="Flavoredoxin"/>
</dbReference>
<dbReference type="EC" id="1.5.1.-" evidence="5"/>
<dbReference type="EMBL" id="JASCXX010000018">
    <property type="protein sequence ID" value="MDI6450307.1"/>
    <property type="molecule type" value="Genomic_DNA"/>
</dbReference>
<dbReference type="Gene3D" id="2.30.110.10">
    <property type="entry name" value="Electron Transport, Fmn-binding Protein, Chain A"/>
    <property type="match status" value="1"/>
</dbReference>
<comment type="caution">
    <text evidence="5">The sequence shown here is derived from an EMBL/GenBank/DDBJ whole genome shotgun (WGS) entry which is preliminary data.</text>
</comment>
<dbReference type="GO" id="GO:0010181">
    <property type="term" value="F:FMN binding"/>
    <property type="evidence" value="ECO:0007669"/>
    <property type="project" value="InterPro"/>
</dbReference>
<dbReference type="PANTHER" id="PTHR43567:SF1">
    <property type="entry name" value="FLAVOREDOXIN"/>
    <property type="match status" value="1"/>
</dbReference>
<dbReference type="SUPFAM" id="SSF50475">
    <property type="entry name" value="FMN-binding split barrel"/>
    <property type="match status" value="1"/>
</dbReference>
<comment type="cofactor">
    <cofactor evidence="1">
        <name>FMN</name>
        <dbReference type="ChEBI" id="CHEBI:58210"/>
    </cofactor>
</comment>
<dbReference type="Pfam" id="PF01613">
    <property type="entry name" value="Flavin_Reduct"/>
    <property type="match status" value="1"/>
</dbReference>
<dbReference type="PANTHER" id="PTHR43567">
    <property type="entry name" value="FLAVOREDOXIN-RELATED-RELATED"/>
    <property type="match status" value="1"/>
</dbReference>
<keyword evidence="5" id="KW-0560">Oxidoreductase</keyword>
<evidence type="ECO:0000256" key="3">
    <source>
        <dbReference type="ARBA" id="ARBA00038054"/>
    </source>
</evidence>
<name>A0AAW6TXD2_9BACT</name>
<dbReference type="GO" id="GO:0016646">
    <property type="term" value="F:oxidoreductase activity, acting on the CH-NH group of donors, NAD or NADP as acceptor"/>
    <property type="evidence" value="ECO:0007669"/>
    <property type="project" value="UniProtKB-ARBA"/>
</dbReference>
<evidence type="ECO:0000313" key="5">
    <source>
        <dbReference type="EMBL" id="MDI6450307.1"/>
    </source>
</evidence>
<reference evidence="5" key="1">
    <citation type="submission" date="2023-05" db="EMBL/GenBank/DDBJ databases">
        <title>Anaerotaeda fermentans gen. nov., sp. nov., a novel anaerobic planctomycete of the new family within the order Sedimentisphaerales isolated from Taman Peninsula, Russia.</title>
        <authorList>
            <person name="Khomyakova M.A."/>
            <person name="Merkel A.Y."/>
            <person name="Slobodkin A.I."/>
        </authorList>
    </citation>
    <scope>NUCLEOTIDE SEQUENCE</scope>
    <source>
        <strain evidence="5">M17dextr</strain>
    </source>
</reference>
<dbReference type="InterPro" id="IPR002563">
    <property type="entry name" value="Flavin_Rdtase-like_dom"/>
</dbReference>
<comment type="similarity">
    <text evidence="3">Belongs to the flavoredoxin family.</text>
</comment>
<evidence type="ECO:0000256" key="2">
    <source>
        <dbReference type="ARBA" id="ARBA00022630"/>
    </source>
</evidence>
<evidence type="ECO:0000313" key="6">
    <source>
        <dbReference type="Proteomes" id="UP001431776"/>
    </source>
</evidence>
<sequence>MKKPVPLNQAKWIIEPGCVVLVAAGTAEHANLMTFSWQTPIHTADPCLVLLVINRVRYTYELIRQNHELTINVPGESLLKQTHLAGTVTGRGIDKFAHCDLTPTPARIVQPPLVAECAGHLECRIVETHGVQSHDLLICEVVGASAESEFFDGAWIPEKFHTLHYMHGTKYGLLTRRVEV</sequence>
<dbReference type="RefSeq" id="WP_349245715.1">
    <property type="nucleotide sequence ID" value="NZ_JASCXX010000018.1"/>
</dbReference>
<proteinExistence type="inferred from homology"/>
<accession>A0AAW6TXD2</accession>
<gene>
    <name evidence="5" type="ORF">QJ522_14700</name>
</gene>
<evidence type="ECO:0000256" key="1">
    <source>
        <dbReference type="ARBA" id="ARBA00001917"/>
    </source>
</evidence>
<dbReference type="Proteomes" id="UP001431776">
    <property type="component" value="Unassembled WGS sequence"/>
</dbReference>
<dbReference type="InterPro" id="IPR012349">
    <property type="entry name" value="Split_barrel_FMN-bd"/>
</dbReference>
<feature type="domain" description="Flavin reductase like" evidence="4">
    <location>
        <begin position="12"/>
        <end position="157"/>
    </location>
</feature>
<protein>
    <submittedName>
        <fullName evidence="5">Flavin reductase family protein</fullName>
        <ecNumber evidence="5">1.5.1.-</ecNumber>
    </submittedName>
</protein>
<keyword evidence="6" id="KW-1185">Reference proteome</keyword>
<keyword evidence="2" id="KW-0285">Flavoprotein</keyword>
<organism evidence="5 6">
    <name type="scientific">Anaerobaca lacustris</name>
    <dbReference type="NCBI Taxonomy" id="3044600"/>
    <lineage>
        <taxon>Bacteria</taxon>
        <taxon>Pseudomonadati</taxon>
        <taxon>Planctomycetota</taxon>
        <taxon>Phycisphaerae</taxon>
        <taxon>Sedimentisphaerales</taxon>
        <taxon>Anaerobacaceae</taxon>
        <taxon>Anaerobaca</taxon>
    </lineage>
</organism>